<reference evidence="1 2" key="1">
    <citation type="submission" date="2015-11" db="EMBL/GenBank/DDBJ databases">
        <title>Description and complete genome sequence of a novel strain predominating in hypersaline microbial mats and representing a new family of the Bacteriodetes phylum.</title>
        <authorList>
            <person name="Spring S."/>
            <person name="Bunk B."/>
            <person name="Sproer C."/>
            <person name="Klenk H.-P."/>
        </authorList>
    </citation>
    <scope>NUCLEOTIDE SEQUENCE [LARGE SCALE GENOMIC DNA]</scope>
    <source>
        <strain evidence="1 2">L21-Spi-D4</strain>
    </source>
</reference>
<gene>
    <name evidence="1" type="ORF">L21SP5_01559</name>
</gene>
<dbReference type="EMBL" id="CP013118">
    <property type="protein sequence ID" value="ALO15205.1"/>
    <property type="molecule type" value="Genomic_DNA"/>
</dbReference>
<dbReference type="STRING" id="1307839.L21SP5_01559"/>
<accession>A0A0S2HYW3</accession>
<proteinExistence type="predicted"/>
<organism evidence="1 2">
    <name type="scientific">Salinivirga cyanobacteriivorans</name>
    <dbReference type="NCBI Taxonomy" id="1307839"/>
    <lineage>
        <taxon>Bacteria</taxon>
        <taxon>Pseudomonadati</taxon>
        <taxon>Bacteroidota</taxon>
        <taxon>Bacteroidia</taxon>
        <taxon>Bacteroidales</taxon>
        <taxon>Salinivirgaceae</taxon>
        <taxon>Salinivirga</taxon>
    </lineage>
</organism>
<protein>
    <submittedName>
        <fullName evidence="1">Uncharacterized protein</fullName>
    </submittedName>
</protein>
<dbReference type="AlphaFoldDB" id="A0A0S2HYW3"/>
<sequence length="44" mass="5084">MNRAMTKNSTYTRIIIMNLEFLFAGYLAHHGELYPALRIKIITG</sequence>
<name>A0A0S2HYW3_9BACT</name>
<evidence type="ECO:0000313" key="1">
    <source>
        <dbReference type="EMBL" id="ALO15205.1"/>
    </source>
</evidence>
<dbReference type="Proteomes" id="UP000064893">
    <property type="component" value="Chromosome"/>
</dbReference>
<evidence type="ECO:0000313" key="2">
    <source>
        <dbReference type="Proteomes" id="UP000064893"/>
    </source>
</evidence>
<dbReference type="KEGG" id="blq:L21SP5_01559"/>
<keyword evidence="2" id="KW-1185">Reference proteome</keyword>